<sequence>MDTLTGLPAATNGKDLVQLRKRDADEIAEELNGCERRGTASPLL</sequence>
<keyword evidence="1" id="KW-0614">Plasmid</keyword>
<accession>C6BA65</accession>
<geneLocation type="plasmid" evidence="1 2">
    <name>pR132504</name>
</geneLocation>
<dbReference type="HOGENOM" id="CLU_3221189_0_0_5"/>
<dbReference type="Proteomes" id="UP000002256">
    <property type="component" value="Plasmid pR132504"/>
</dbReference>
<evidence type="ECO:0000313" key="2">
    <source>
        <dbReference type="Proteomes" id="UP000002256"/>
    </source>
</evidence>
<name>C6BA65_RHILS</name>
<organism evidence="1 2">
    <name type="scientific">Rhizobium leguminosarum bv. trifolii (strain WSM1325)</name>
    <dbReference type="NCBI Taxonomy" id="395491"/>
    <lineage>
        <taxon>Bacteria</taxon>
        <taxon>Pseudomonadati</taxon>
        <taxon>Pseudomonadota</taxon>
        <taxon>Alphaproteobacteria</taxon>
        <taxon>Hyphomicrobiales</taxon>
        <taxon>Rhizobiaceae</taxon>
        <taxon>Rhizobium/Agrobacterium group</taxon>
        <taxon>Rhizobium</taxon>
    </lineage>
</organism>
<dbReference type="EMBL" id="CP001626">
    <property type="protein sequence ID" value="ACS60806.1"/>
    <property type="molecule type" value="Genomic_DNA"/>
</dbReference>
<protein>
    <submittedName>
        <fullName evidence="1">Uncharacterized protein</fullName>
    </submittedName>
</protein>
<proteinExistence type="predicted"/>
<dbReference type="KEGG" id="rlg:Rleg_6049"/>
<evidence type="ECO:0000313" key="1">
    <source>
        <dbReference type="EMBL" id="ACS60806.1"/>
    </source>
</evidence>
<gene>
    <name evidence="1" type="ordered locus">Rleg_6049</name>
</gene>
<reference evidence="1 2" key="1">
    <citation type="journal article" date="2010" name="Stand. Genomic Sci.">
        <title>Complete genome sequence of Rhizobium leguminosarum bv. trifolii strain WSM1325, an effective microsymbiont of annual Mediterranean clovers.</title>
        <authorList>
            <person name="Reeve W."/>
            <person name="O'Hara G."/>
            <person name="Chain P."/>
            <person name="Ardley J."/>
            <person name="Brau L."/>
            <person name="Nandesena K."/>
            <person name="Tiwari R."/>
            <person name="Copeland A."/>
            <person name="Nolan M."/>
            <person name="Han C."/>
            <person name="Brettin T."/>
            <person name="Land M."/>
            <person name="Ovchinikova G."/>
            <person name="Ivanova N."/>
            <person name="Mavromatis K."/>
            <person name="Markowitz V."/>
            <person name="Kyrpides N."/>
            <person name="Melino V."/>
            <person name="Denton M."/>
            <person name="Yates R."/>
            <person name="Howieson J."/>
        </authorList>
    </citation>
    <scope>NUCLEOTIDE SEQUENCE [LARGE SCALE GENOMIC DNA]</scope>
    <source>
        <strain evidence="1 2">WSM1325</strain>
        <plasmid evidence="2">Plasmid pR132504</plasmid>
    </source>
</reference>
<dbReference type="AlphaFoldDB" id="C6BA65"/>